<keyword evidence="5" id="KW-1185">Reference proteome</keyword>
<feature type="domain" description="Methyltransferase" evidence="3">
    <location>
        <begin position="51"/>
        <end position="141"/>
    </location>
</feature>
<comment type="caution">
    <text evidence="4">The sequence shown here is derived from an EMBL/GenBank/DDBJ whole genome shotgun (WGS) entry which is preliminary data.</text>
</comment>
<sequence>MTVDAPADLEAVRASYDAVADNYARMVADPGPWLRAALDAFGEQVRTVGPVLDAGCGPGWISNYLHHNGVDVSGIDLSPRMIDHARRQFPDVAFEVASVTDLRPEPQSLGGVLGWWSWFNLPREWLPKVIATMATALRPGGHDRHAPGRG</sequence>
<dbReference type="Pfam" id="PF13649">
    <property type="entry name" value="Methyltransf_25"/>
    <property type="match status" value="1"/>
</dbReference>
<dbReference type="GO" id="GO:0032259">
    <property type="term" value="P:methylation"/>
    <property type="evidence" value="ECO:0007669"/>
    <property type="project" value="UniProtKB-KW"/>
</dbReference>
<keyword evidence="1 4" id="KW-0489">Methyltransferase</keyword>
<evidence type="ECO:0000259" key="3">
    <source>
        <dbReference type="Pfam" id="PF13649"/>
    </source>
</evidence>
<dbReference type="AlphaFoldDB" id="A0A839N6B3"/>
<dbReference type="Proteomes" id="UP000559182">
    <property type="component" value="Unassembled WGS sequence"/>
</dbReference>
<gene>
    <name evidence="4" type="ORF">FHU39_001587</name>
</gene>
<evidence type="ECO:0000256" key="1">
    <source>
        <dbReference type="ARBA" id="ARBA00022603"/>
    </source>
</evidence>
<keyword evidence="2 4" id="KW-0808">Transferase</keyword>
<reference evidence="4 5" key="1">
    <citation type="submission" date="2020-08" db="EMBL/GenBank/DDBJ databases">
        <title>Sequencing the genomes of 1000 actinobacteria strains.</title>
        <authorList>
            <person name="Klenk H.-P."/>
        </authorList>
    </citation>
    <scope>NUCLEOTIDE SEQUENCE [LARGE SCALE GENOMIC DNA]</scope>
    <source>
        <strain evidence="4 5">DSM 105369</strain>
    </source>
</reference>
<dbReference type="CDD" id="cd02440">
    <property type="entry name" value="AdoMet_MTases"/>
    <property type="match status" value="1"/>
</dbReference>
<evidence type="ECO:0000313" key="5">
    <source>
        <dbReference type="Proteomes" id="UP000559182"/>
    </source>
</evidence>
<dbReference type="EMBL" id="JACHVQ010000001">
    <property type="protein sequence ID" value="MBB2891603.1"/>
    <property type="molecule type" value="Genomic_DNA"/>
</dbReference>
<dbReference type="GO" id="GO:0008168">
    <property type="term" value="F:methyltransferase activity"/>
    <property type="evidence" value="ECO:0007669"/>
    <property type="project" value="UniProtKB-KW"/>
</dbReference>
<proteinExistence type="predicted"/>
<protein>
    <submittedName>
        <fullName evidence="4">Trans-aconitate methyltransferase</fullName>
    </submittedName>
</protein>
<evidence type="ECO:0000313" key="4">
    <source>
        <dbReference type="EMBL" id="MBB2891603.1"/>
    </source>
</evidence>
<dbReference type="InterPro" id="IPR029063">
    <property type="entry name" value="SAM-dependent_MTases_sf"/>
</dbReference>
<dbReference type="Gene3D" id="3.40.50.150">
    <property type="entry name" value="Vaccinia Virus protein VP39"/>
    <property type="match status" value="1"/>
</dbReference>
<name>A0A839N6B3_9MICO</name>
<accession>A0A839N6B3</accession>
<dbReference type="InterPro" id="IPR041698">
    <property type="entry name" value="Methyltransf_25"/>
</dbReference>
<dbReference type="PANTHER" id="PTHR43861:SF1">
    <property type="entry name" value="TRANS-ACONITATE 2-METHYLTRANSFERASE"/>
    <property type="match status" value="1"/>
</dbReference>
<evidence type="ECO:0000256" key="2">
    <source>
        <dbReference type="ARBA" id="ARBA00022679"/>
    </source>
</evidence>
<dbReference type="PANTHER" id="PTHR43861">
    <property type="entry name" value="TRANS-ACONITATE 2-METHYLTRANSFERASE-RELATED"/>
    <property type="match status" value="1"/>
</dbReference>
<dbReference type="SUPFAM" id="SSF53335">
    <property type="entry name" value="S-adenosyl-L-methionine-dependent methyltransferases"/>
    <property type="match status" value="1"/>
</dbReference>
<organism evidence="4 5">
    <name type="scientific">Flexivirga oryzae</name>
    <dbReference type="NCBI Taxonomy" id="1794944"/>
    <lineage>
        <taxon>Bacteria</taxon>
        <taxon>Bacillati</taxon>
        <taxon>Actinomycetota</taxon>
        <taxon>Actinomycetes</taxon>
        <taxon>Micrococcales</taxon>
        <taxon>Dermacoccaceae</taxon>
        <taxon>Flexivirga</taxon>
    </lineage>
</organism>
<dbReference type="RefSeq" id="WP_343065781.1">
    <property type="nucleotide sequence ID" value="NZ_JACHVQ010000001.1"/>
</dbReference>